<dbReference type="GO" id="GO:0016020">
    <property type="term" value="C:membrane"/>
    <property type="evidence" value="ECO:0007669"/>
    <property type="project" value="InterPro"/>
</dbReference>
<dbReference type="PANTHER" id="PTHR30024:SF47">
    <property type="entry name" value="TAURINE-BINDING PERIPLASMIC PROTEIN"/>
    <property type="match status" value="1"/>
</dbReference>
<accession>A0A1H7YU37</accession>
<dbReference type="STRING" id="474960.SAMN05216180_0253"/>
<dbReference type="GO" id="GO:0042626">
    <property type="term" value="F:ATPase-coupled transmembrane transporter activity"/>
    <property type="evidence" value="ECO:0007669"/>
    <property type="project" value="InterPro"/>
</dbReference>
<evidence type="ECO:0000313" key="9">
    <source>
        <dbReference type="Proteomes" id="UP000199158"/>
    </source>
</evidence>
<keyword evidence="4 6" id="KW-0732">Signal</keyword>
<gene>
    <name evidence="8" type="ORF">SAMN05216180_0253</name>
</gene>
<dbReference type="AlphaFoldDB" id="A0A1H7YU37"/>
<dbReference type="SUPFAM" id="SSF53850">
    <property type="entry name" value="Periplasmic binding protein-like II"/>
    <property type="match status" value="1"/>
</dbReference>
<keyword evidence="9" id="KW-1185">Reference proteome</keyword>
<dbReference type="Pfam" id="PF09084">
    <property type="entry name" value="NMT1"/>
    <property type="match status" value="1"/>
</dbReference>
<protein>
    <submittedName>
        <fullName evidence="8">NitT/TauT family transport system substrate-binding protein</fullName>
    </submittedName>
</protein>
<evidence type="ECO:0000256" key="4">
    <source>
        <dbReference type="ARBA" id="ARBA00022729"/>
    </source>
</evidence>
<sequence>MRKVLSVLLTAAMVSTLLIGCGADKSSSAPATESSTAPAETSSSAAEEKPVETVKIRVAHHAGLSGSIIPGIDSIEGNNFFKSEGLDVEWVKFTSGPPEVAAMVSGDIQFGYIGHGAHTLAAENKINIISLNHLGNSEKILVRKDSGISKIEDLKGKVVATQLGTSGEVILNLALSRAGMTKDDIKIMNMDMAGAVTAFIAKQVDAIACWDVHTTNVMDNVGADNVSILATTDDFSDESAFPASWTVTPEYAEKNPDVVVRFIRALNKCYDYRGANLDESIKGAAKFAGTEYETFNKTKNDAKNFSSTQLKELLNNGGLKAIYQLQLDYFIKEGKVKEGNVDTYVRTDLMEKAFAE</sequence>
<evidence type="ECO:0000256" key="3">
    <source>
        <dbReference type="ARBA" id="ARBA00022448"/>
    </source>
</evidence>
<evidence type="ECO:0000313" key="8">
    <source>
        <dbReference type="EMBL" id="SEM49722.1"/>
    </source>
</evidence>
<dbReference type="RefSeq" id="WP_162840758.1">
    <property type="nucleotide sequence ID" value="NZ_FOCG01000001.1"/>
</dbReference>
<dbReference type="SMART" id="SM00062">
    <property type="entry name" value="PBPb"/>
    <property type="match status" value="1"/>
</dbReference>
<dbReference type="NCBIfam" id="TIGR01728">
    <property type="entry name" value="SsuA_fam"/>
    <property type="match status" value="1"/>
</dbReference>
<proteinExistence type="inferred from homology"/>
<feature type="chain" id="PRO_5039332312" evidence="6">
    <location>
        <begin position="21"/>
        <end position="356"/>
    </location>
</feature>
<evidence type="ECO:0000256" key="1">
    <source>
        <dbReference type="ARBA" id="ARBA00004418"/>
    </source>
</evidence>
<dbReference type="Proteomes" id="UP000199158">
    <property type="component" value="Unassembled WGS sequence"/>
</dbReference>
<name>A0A1H7YU37_9FIRM</name>
<dbReference type="PROSITE" id="PS51257">
    <property type="entry name" value="PROKAR_LIPOPROTEIN"/>
    <property type="match status" value="1"/>
</dbReference>
<dbReference type="Gene3D" id="3.40.190.10">
    <property type="entry name" value="Periplasmic binding protein-like II"/>
    <property type="match status" value="2"/>
</dbReference>
<reference evidence="8 9" key="1">
    <citation type="submission" date="2016-10" db="EMBL/GenBank/DDBJ databases">
        <authorList>
            <person name="de Groot N.N."/>
        </authorList>
    </citation>
    <scope>NUCLEOTIDE SEQUENCE [LARGE SCALE GENOMIC DNA]</scope>
    <source>
        <strain evidence="8 9">CGMCC 1.5070</strain>
    </source>
</reference>
<keyword evidence="3" id="KW-0813">Transport</keyword>
<dbReference type="InterPro" id="IPR015168">
    <property type="entry name" value="SsuA/THI5"/>
</dbReference>
<evidence type="ECO:0000256" key="5">
    <source>
        <dbReference type="SAM" id="MobiDB-lite"/>
    </source>
</evidence>
<feature type="signal peptide" evidence="6">
    <location>
        <begin position="1"/>
        <end position="20"/>
    </location>
</feature>
<evidence type="ECO:0000259" key="7">
    <source>
        <dbReference type="SMART" id="SM00062"/>
    </source>
</evidence>
<feature type="compositionally biased region" description="Low complexity" evidence="5">
    <location>
        <begin position="26"/>
        <end position="45"/>
    </location>
</feature>
<evidence type="ECO:0000256" key="6">
    <source>
        <dbReference type="SAM" id="SignalP"/>
    </source>
</evidence>
<feature type="region of interest" description="Disordered" evidence="5">
    <location>
        <begin position="26"/>
        <end position="51"/>
    </location>
</feature>
<dbReference type="GO" id="GO:0042597">
    <property type="term" value="C:periplasmic space"/>
    <property type="evidence" value="ECO:0007669"/>
    <property type="project" value="UniProtKB-SubCell"/>
</dbReference>
<evidence type="ECO:0000256" key="2">
    <source>
        <dbReference type="ARBA" id="ARBA00010742"/>
    </source>
</evidence>
<dbReference type="PANTHER" id="PTHR30024">
    <property type="entry name" value="ALIPHATIC SULFONATES-BINDING PROTEIN-RELATED"/>
    <property type="match status" value="1"/>
</dbReference>
<dbReference type="InterPro" id="IPR001638">
    <property type="entry name" value="Solute-binding_3/MltF_N"/>
</dbReference>
<dbReference type="EMBL" id="FOCG01000001">
    <property type="protein sequence ID" value="SEM49722.1"/>
    <property type="molecule type" value="Genomic_DNA"/>
</dbReference>
<feature type="domain" description="Solute-binding protein family 3/N-terminal" evidence="7">
    <location>
        <begin position="55"/>
        <end position="276"/>
    </location>
</feature>
<comment type="similarity">
    <text evidence="2">Belongs to the bacterial solute-binding protein SsuA/TauA family.</text>
</comment>
<comment type="subcellular location">
    <subcellularLocation>
        <location evidence="1">Periplasm</location>
    </subcellularLocation>
</comment>
<dbReference type="InterPro" id="IPR010067">
    <property type="entry name" value="ABC_SsuA_sub-bd"/>
</dbReference>
<organism evidence="8 9">
    <name type="scientific">Hydrogenoanaerobacterium saccharovorans</name>
    <dbReference type="NCBI Taxonomy" id="474960"/>
    <lineage>
        <taxon>Bacteria</taxon>
        <taxon>Bacillati</taxon>
        <taxon>Bacillota</taxon>
        <taxon>Clostridia</taxon>
        <taxon>Eubacteriales</taxon>
        <taxon>Oscillospiraceae</taxon>
        <taxon>Hydrogenoanaerobacterium</taxon>
    </lineage>
</organism>